<keyword evidence="3" id="KW-1185">Reference proteome</keyword>
<sequence length="102" mass="10902">MLSKMLNPVSSLFGLRGTPPPSHQAAASEASSTTSQSGIQCGGSMPSSASPSELSRATGRRGGWRRAARLRVAPTLIHCTYRHSHHSHPLTPPQSWAFSRLL</sequence>
<evidence type="ECO:0000313" key="3">
    <source>
        <dbReference type="Proteomes" id="UP000041254"/>
    </source>
</evidence>
<dbReference type="Proteomes" id="UP000041254">
    <property type="component" value="Unassembled WGS sequence"/>
</dbReference>
<feature type="region of interest" description="Disordered" evidence="1">
    <location>
        <begin position="82"/>
        <end position="102"/>
    </location>
</feature>
<evidence type="ECO:0000256" key="1">
    <source>
        <dbReference type="SAM" id="MobiDB-lite"/>
    </source>
</evidence>
<feature type="compositionally biased region" description="Low complexity" evidence="1">
    <location>
        <begin position="23"/>
        <end position="37"/>
    </location>
</feature>
<feature type="compositionally biased region" description="Polar residues" evidence="1">
    <location>
        <begin position="93"/>
        <end position="102"/>
    </location>
</feature>
<dbReference type="AlphaFoldDB" id="A0A0G4EV83"/>
<proteinExistence type="predicted"/>
<dbReference type="InParanoid" id="A0A0G4EV83"/>
<accession>A0A0G4EV83</accession>
<gene>
    <name evidence="2" type="ORF">Vbra_13680</name>
</gene>
<reference evidence="2 3" key="1">
    <citation type="submission" date="2014-11" db="EMBL/GenBank/DDBJ databases">
        <authorList>
            <person name="Zhu J."/>
            <person name="Qi W."/>
            <person name="Song R."/>
        </authorList>
    </citation>
    <scope>NUCLEOTIDE SEQUENCE [LARGE SCALE GENOMIC DNA]</scope>
</reference>
<evidence type="ECO:0000313" key="2">
    <source>
        <dbReference type="EMBL" id="CEM02531.1"/>
    </source>
</evidence>
<name>A0A0G4EV83_VITBC</name>
<dbReference type="EMBL" id="CDMY01000328">
    <property type="protein sequence ID" value="CEM02531.1"/>
    <property type="molecule type" value="Genomic_DNA"/>
</dbReference>
<feature type="region of interest" description="Disordered" evidence="1">
    <location>
        <begin position="1"/>
        <end position="66"/>
    </location>
</feature>
<feature type="compositionally biased region" description="Low complexity" evidence="1">
    <location>
        <begin position="44"/>
        <end position="57"/>
    </location>
</feature>
<protein>
    <submittedName>
        <fullName evidence="2">Uncharacterized protein</fullName>
    </submittedName>
</protein>
<dbReference type="VEuPathDB" id="CryptoDB:Vbra_13680"/>
<organism evidence="2 3">
    <name type="scientific">Vitrella brassicaformis (strain CCMP3155)</name>
    <dbReference type="NCBI Taxonomy" id="1169540"/>
    <lineage>
        <taxon>Eukaryota</taxon>
        <taxon>Sar</taxon>
        <taxon>Alveolata</taxon>
        <taxon>Colpodellida</taxon>
        <taxon>Vitrellaceae</taxon>
        <taxon>Vitrella</taxon>
    </lineage>
</organism>